<dbReference type="RefSeq" id="WP_209366495.1">
    <property type="nucleotide sequence ID" value="NZ_CP046956.1"/>
</dbReference>
<keyword evidence="2" id="KW-1185">Reference proteome</keyword>
<proteinExistence type="predicted"/>
<dbReference type="EMBL" id="CP046956">
    <property type="protein sequence ID" value="QTM97970.1"/>
    <property type="molecule type" value="Genomic_DNA"/>
</dbReference>
<accession>A0ABX7VQZ1</accession>
<name>A0ABX7VQZ1_9BACI</name>
<sequence>MIPNYNYTQLFVKKRLSSHIGDVEYKKIWDKDKINEIKKLLNSVPVESPGTKQIEKIKSQLDEKGTYILSFYTQKDLDNRTTESVFYLALLKSGRIVYSDHNDHEMSIHLVSVENKPELVKKIIEKIY</sequence>
<evidence type="ECO:0000313" key="1">
    <source>
        <dbReference type="EMBL" id="QTM97970.1"/>
    </source>
</evidence>
<organism evidence="1 2">
    <name type="scientific">Sediminibacillus dalangtanensis</name>
    <dbReference type="NCBI Taxonomy" id="2729421"/>
    <lineage>
        <taxon>Bacteria</taxon>
        <taxon>Bacillati</taxon>
        <taxon>Bacillota</taxon>
        <taxon>Bacilli</taxon>
        <taxon>Bacillales</taxon>
        <taxon>Bacillaceae</taxon>
        <taxon>Sediminibacillus</taxon>
    </lineage>
</organism>
<dbReference type="Proteomes" id="UP000665043">
    <property type="component" value="Chromosome"/>
</dbReference>
<gene>
    <name evidence="1" type="ORF">ERJ70_00700</name>
</gene>
<reference evidence="1 2" key="1">
    <citation type="submission" date="2019-12" db="EMBL/GenBank/DDBJ databases">
        <title>The whole genome sequencing of a strain isolated from a Mars analog, Dalangtan Playa.</title>
        <authorList>
            <person name="Huang T."/>
        </authorList>
    </citation>
    <scope>NUCLEOTIDE SEQUENCE [LARGE SCALE GENOMIC DNA]</scope>
    <source>
        <strain evidence="1 2">DP4-553-S</strain>
    </source>
</reference>
<evidence type="ECO:0000313" key="2">
    <source>
        <dbReference type="Proteomes" id="UP000665043"/>
    </source>
</evidence>
<protein>
    <submittedName>
        <fullName evidence="1">Uncharacterized protein</fullName>
    </submittedName>
</protein>